<keyword evidence="1" id="KW-1133">Transmembrane helix</keyword>
<proteinExistence type="predicted"/>
<evidence type="ECO:0000313" key="2">
    <source>
        <dbReference type="EMBL" id="KAH7230627.1"/>
    </source>
</evidence>
<accession>A0A9P9G284</accession>
<keyword evidence="3" id="KW-1185">Reference proteome</keyword>
<organism evidence="2 3">
    <name type="scientific">Fusarium redolens</name>
    <dbReference type="NCBI Taxonomy" id="48865"/>
    <lineage>
        <taxon>Eukaryota</taxon>
        <taxon>Fungi</taxon>
        <taxon>Dikarya</taxon>
        <taxon>Ascomycota</taxon>
        <taxon>Pezizomycotina</taxon>
        <taxon>Sordariomycetes</taxon>
        <taxon>Hypocreomycetidae</taxon>
        <taxon>Hypocreales</taxon>
        <taxon>Nectriaceae</taxon>
        <taxon>Fusarium</taxon>
        <taxon>Fusarium redolens species complex</taxon>
    </lineage>
</organism>
<gene>
    <name evidence="2" type="ORF">BKA55DRAFT_583153</name>
</gene>
<dbReference type="RefSeq" id="XP_046043265.1">
    <property type="nucleotide sequence ID" value="XM_046194177.1"/>
</dbReference>
<protein>
    <submittedName>
        <fullName evidence="2">Uncharacterized protein</fullName>
    </submittedName>
</protein>
<sequence length="61" mass="6771">MGAKDTPVKADNTVDYQLGSILPSDKLWYRQTHLLKLNFIILSLVLFAFANGYDGSLINGL</sequence>
<dbReference type="Proteomes" id="UP000720189">
    <property type="component" value="Unassembled WGS sequence"/>
</dbReference>
<evidence type="ECO:0000313" key="3">
    <source>
        <dbReference type="Proteomes" id="UP000720189"/>
    </source>
</evidence>
<feature type="transmembrane region" description="Helical" evidence="1">
    <location>
        <begin position="34"/>
        <end position="53"/>
    </location>
</feature>
<name>A0A9P9G284_FUSRE</name>
<comment type="caution">
    <text evidence="2">The sequence shown here is derived from an EMBL/GenBank/DDBJ whole genome shotgun (WGS) entry which is preliminary data.</text>
</comment>
<keyword evidence="1" id="KW-0472">Membrane</keyword>
<dbReference type="OrthoDB" id="6133115at2759"/>
<evidence type="ECO:0000256" key="1">
    <source>
        <dbReference type="SAM" id="Phobius"/>
    </source>
</evidence>
<dbReference type="EMBL" id="JAGMUX010000022">
    <property type="protein sequence ID" value="KAH7230627.1"/>
    <property type="molecule type" value="Genomic_DNA"/>
</dbReference>
<dbReference type="GeneID" id="70224131"/>
<keyword evidence="1" id="KW-0812">Transmembrane</keyword>
<reference evidence="2" key="1">
    <citation type="journal article" date="2021" name="Nat. Commun.">
        <title>Genetic determinants of endophytism in the Arabidopsis root mycobiome.</title>
        <authorList>
            <person name="Mesny F."/>
            <person name="Miyauchi S."/>
            <person name="Thiergart T."/>
            <person name="Pickel B."/>
            <person name="Atanasova L."/>
            <person name="Karlsson M."/>
            <person name="Huettel B."/>
            <person name="Barry K.W."/>
            <person name="Haridas S."/>
            <person name="Chen C."/>
            <person name="Bauer D."/>
            <person name="Andreopoulos W."/>
            <person name="Pangilinan J."/>
            <person name="LaButti K."/>
            <person name="Riley R."/>
            <person name="Lipzen A."/>
            <person name="Clum A."/>
            <person name="Drula E."/>
            <person name="Henrissat B."/>
            <person name="Kohler A."/>
            <person name="Grigoriev I.V."/>
            <person name="Martin F.M."/>
            <person name="Hacquard S."/>
        </authorList>
    </citation>
    <scope>NUCLEOTIDE SEQUENCE</scope>
    <source>
        <strain evidence="2">MPI-CAGE-AT-0023</strain>
    </source>
</reference>
<dbReference type="AlphaFoldDB" id="A0A9P9G284"/>